<dbReference type="AlphaFoldDB" id="A0A5S6Q515"/>
<protein>
    <submittedName>
        <fullName evidence="2 3">BHLH domain-containing protein</fullName>
    </submittedName>
</protein>
<reference evidence="1" key="2">
    <citation type="submission" date="2014-03" db="EMBL/GenBank/DDBJ databases">
        <title>The whipworm genome and dual-species transcriptomics of an intimate host-pathogen interaction.</title>
        <authorList>
            <person name="Foth B.J."/>
            <person name="Tsai I.J."/>
            <person name="Reid A.J."/>
            <person name="Bancroft A.J."/>
            <person name="Nichol S."/>
            <person name="Tracey A."/>
            <person name="Holroyd N."/>
            <person name="Cotton J.A."/>
            <person name="Stanley E.J."/>
            <person name="Zarowiecki M."/>
            <person name="Liu J.Z."/>
            <person name="Huckvale T."/>
            <person name="Cooper P.J."/>
            <person name="Grencis R.K."/>
            <person name="Berriman M."/>
        </authorList>
    </citation>
    <scope>NUCLEOTIDE SEQUENCE [LARGE SCALE GENOMIC DNA]</scope>
    <source>
        <strain evidence="1">Edinburgh</strain>
    </source>
</reference>
<organism evidence="1 2">
    <name type="scientific">Trichuris muris</name>
    <name type="common">Mouse whipworm</name>
    <dbReference type="NCBI Taxonomy" id="70415"/>
    <lineage>
        <taxon>Eukaryota</taxon>
        <taxon>Metazoa</taxon>
        <taxon>Ecdysozoa</taxon>
        <taxon>Nematoda</taxon>
        <taxon>Enoplea</taxon>
        <taxon>Dorylaimia</taxon>
        <taxon>Trichinellida</taxon>
        <taxon>Trichuridae</taxon>
        <taxon>Trichuris</taxon>
    </lineage>
</organism>
<reference evidence="2 3" key="3">
    <citation type="submission" date="2019-12" db="UniProtKB">
        <authorList>
            <consortium name="WormBaseParasite"/>
        </authorList>
    </citation>
    <scope>IDENTIFICATION</scope>
</reference>
<dbReference type="WBParaSite" id="TMUE_0000002273.1">
    <property type="protein sequence ID" value="TMUE_0000002273.1"/>
    <property type="gene ID" value="WBGene00298121"/>
</dbReference>
<name>A0A5S6Q515_TRIMR</name>
<dbReference type="WBParaSite" id="TMUE_3000010949.1">
    <property type="protein sequence ID" value="TMUE_3000010949.1"/>
    <property type="gene ID" value="WBGene00301115"/>
</dbReference>
<dbReference type="Proteomes" id="UP000046395">
    <property type="component" value="Unassembled WGS sequence"/>
</dbReference>
<reference evidence="1" key="1">
    <citation type="submission" date="2013-11" db="EMBL/GenBank/DDBJ databases">
        <authorList>
            <person name="Aslett M."/>
        </authorList>
    </citation>
    <scope>NUCLEOTIDE SEQUENCE [LARGE SCALE GENOMIC DNA]</scope>
    <source>
        <strain evidence="1">Edinburgh</strain>
    </source>
</reference>
<sequence length="88" mass="10260">MRRLQRQEVRRLRSALPLEVRRRRDLDEVEVINEAARYIDQLHAAIVARVKAGLMPPEILRSLRHIPACDIIGSESRCCSSDRTRSQR</sequence>
<evidence type="ECO:0000313" key="2">
    <source>
        <dbReference type="WBParaSite" id="TMUE_0000002273.1"/>
    </source>
</evidence>
<evidence type="ECO:0000313" key="3">
    <source>
        <dbReference type="WBParaSite" id="TMUE_3000010949.1"/>
    </source>
</evidence>
<keyword evidence="1" id="KW-1185">Reference proteome</keyword>
<evidence type="ECO:0000313" key="1">
    <source>
        <dbReference type="Proteomes" id="UP000046395"/>
    </source>
</evidence>
<proteinExistence type="predicted"/>
<accession>A0A5S6Q515</accession>